<dbReference type="Pfam" id="PF02518">
    <property type="entry name" value="HATPase_c"/>
    <property type="match status" value="1"/>
</dbReference>
<proteinExistence type="predicted"/>
<dbReference type="GO" id="GO:0000155">
    <property type="term" value="F:phosphorelay sensor kinase activity"/>
    <property type="evidence" value="ECO:0007669"/>
    <property type="project" value="InterPro"/>
</dbReference>
<comment type="catalytic activity">
    <reaction evidence="1">
        <text>ATP + protein L-histidine = ADP + protein N-phospho-L-histidine.</text>
        <dbReference type="EC" id="2.7.13.3"/>
    </reaction>
</comment>
<dbReference type="InterPro" id="IPR036890">
    <property type="entry name" value="HATPase_C_sf"/>
</dbReference>
<dbReference type="InterPro" id="IPR036097">
    <property type="entry name" value="HisK_dim/P_sf"/>
</dbReference>
<evidence type="ECO:0000313" key="6">
    <source>
        <dbReference type="EMBL" id="RRB07679.1"/>
    </source>
</evidence>
<keyword evidence="6" id="KW-0418">Kinase</keyword>
<dbReference type="PANTHER" id="PTHR43547:SF2">
    <property type="entry name" value="HYBRID SIGNAL TRANSDUCTION HISTIDINE KINASE C"/>
    <property type="match status" value="1"/>
</dbReference>
<dbReference type="PANTHER" id="PTHR43547">
    <property type="entry name" value="TWO-COMPONENT HISTIDINE KINASE"/>
    <property type="match status" value="1"/>
</dbReference>
<keyword evidence="4" id="KW-0472">Membrane</keyword>
<dbReference type="OrthoDB" id="1933776at2"/>
<keyword evidence="3" id="KW-0597">Phosphoprotein</keyword>
<gene>
    <name evidence="6" type="ORF">EHT25_07875</name>
</gene>
<dbReference type="Gene3D" id="3.30.565.10">
    <property type="entry name" value="Histidine kinase-like ATPase, C-terminal domain"/>
    <property type="match status" value="1"/>
</dbReference>
<dbReference type="Proteomes" id="UP000271925">
    <property type="component" value="Unassembled WGS sequence"/>
</dbReference>
<comment type="caution">
    <text evidence="6">The sequence shown here is derived from an EMBL/GenBank/DDBJ whole genome shotgun (WGS) entry which is preliminary data.</text>
</comment>
<dbReference type="SUPFAM" id="SSF55874">
    <property type="entry name" value="ATPase domain of HSP90 chaperone/DNA topoisomerase II/histidine kinase"/>
    <property type="match status" value="1"/>
</dbReference>
<keyword evidence="4" id="KW-1133">Transmembrane helix</keyword>
<keyword evidence="4" id="KW-0812">Transmembrane</keyword>
<dbReference type="CDD" id="cd00075">
    <property type="entry name" value="HATPase"/>
    <property type="match status" value="1"/>
</dbReference>
<sequence length="432" mass="49051">MPMSRMTTRILIVLSVLSIVGIVSTQVYWVRKAYEVRERQFLQSVTKALSEVARRVARPETGVPVGVQVVTLSPSYYLVNLDAPIDPRKLDFYLGAELEIHQILTTFEYGIYDNNAGKIIYENSSRESNGLAQPSKAVKPSASSPYYFVVRFPNQIQYLTQQLDNWILASMIVLLITSFFVYLFYRMLTQKNQSEDQREFINNMTHELQTPIASIKIAADVLSSPKIVEQPERMLKFVRMVQEETQRLQQQVETVLTVARSDKKGAFTLHPVAIDMHELLYRLAERHGDYLHLELDANYSIVQADRMHLVNVLGNLVDNAVKYTPVNPHIRLITRNENSQFVLIVQDNGIGIAPEHQSHIFNAYYRAPDASTHSVKGFGLGLSYVQKIVKAHHWKLTLSSAPGQGSSFGIRIPQPIVQPIRKTSLNLKNDGL</sequence>
<dbReference type="InterPro" id="IPR003661">
    <property type="entry name" value="HisK_dim/P_dom"/>
</dbReference>
<feature type="transmembrane region" description="Helical" evidence="4">
    <location>
        <begin position="166"/>
        <end position="185"/>
    </location>
</feature>
<dbReference type="AlphaFoldDB" id="A0A3P1C353"/>
<evidence type="ECO:0000256" key="2">
    <source>
        <dbReference type="ARBA" id="ARBA00012438"/>
    </source>
</evidence>
<protein>
    <recommendedName>
        <fullName evidence="2">histidine kinase</fullName>
        <ecNumber evidence="2">2.7.13.3</ecNumber>
    </recommendedName>
</protein>
<evidence type="ECO:0000256" key="4">
    <source>
        <dbReference type="SAM" id="Phobius"/>
    </source>
</evidence>
<keyword evidence="6" id="KW-0808">Transferase</keyword>
<evidence type="ECO:0000256" key="1">
    <source>
        <dbReference type="ARBA" id="ARBA00000085"/>
    </source>
</evidence>
<dbReference type="Gene3D" id="1.10.287.130">
    <property type="match status" value="1"/>
</dbReference>
<dbReference type="SMART" id="SM00388">
    <property type="entry name" value="HisKA"/>
    <property type="match status" value="1"/>
</dbReference>
<evidence type="ECO:0000256" key="3">
    <source>
        <dbReference type="ARBA" id="ARBA00022553"/>
    </source>
</evidence>
<keyword evidence="7" id="KW-1185">Reference proteome</keyword>
<dbReference type="PRINTS" id="PR00344">
    <property type="entry name" value="BCTRLSENSOR"/>
</dbReference>
<reference evidence="6 7" key="1">
    <citation type="submission" date="2018-11" db="EMBL/GenBank/DDBJ databases">
        <authorList>
            <person name="Zhou Z."/>
            <person name="Wang G."/>
        </authorList>
    </citation>
    <scope>NUCLEOTIDE SEQUENCE [LARGE SCALE GENOMIC DNA]</scope>
    <source>
        <strain evidence="6 7">KCTC52004</strain>
    </source>
</reference>
<organism evidence="6 7">
    <name type="scientific">Larkinella rosea</name>
    <dbReference type="NCBI Taxonomy" id="2025312"/>
    <lineage>
        <taxon>Bacteria</taxon>
        <taxon>Pseudomonadati</taxon>
        <taxon>Bacteroidota</taxon>
        <taxon>Cytophagia</taxon>
        <taxon>Cytophagales</taxon>
        <taxon>Spirosomataceae</taxon>
        <taxon>Larkinella</taxon>
    </lineage>
</organism>
<dbReference type="InterPro" id="IPR003594">
    <property type="entry name" value="HATPase_dom"/>
</dbReference>
<dbReference type="SUPFAM" id="SSF47384">
    <property type="entry name" value="Homodimeric domain of signal transducing histidine kinase"/>
    <property type="match status" value="1"/>
</dbReference>
<feature type="domain" description="Histidine kinase" evidence="5">
    <location>
        <begin position="203"/>
        <end position="416"/>
    </location>
</feature>
<dbReference type="SMART" id="SM00387">
    <property type="entry name" value="HATPase_c"/>
    <property type="match status" value="1"/>
</dbReference>
<dbReference type="InterPro" id="IPR004358">
    <property type="entry name" value="Sig_transdc_His_kin-like_C"/>
</dbReference>
<dbReference type="EC" id="2.7.13.3" evidence="2"/>
<dbReference type="CDD" id="cd00082">
    <property type="entry name" value="HisKA"/>
    <property type="match status" value="1"/>
</dbReference>
<dbReference type="PROSITE" id="PS50109">
    <property type="entry name" value="HIS_KIN"/>
    <property type="match status" value="1"/>
</dbReference>
<evidence type="ECO:0000313" key="7">
    <source>
        <dbReference type="Proteomes" id="UP000271925"/>
    </source>
</evidence>
<evidence type="ECO:0000259" key="5">
    <source>
        <dbReference type="PROSITE" id="PS50109"/>
    </source>
</evidence>
<dbReference type="Pfam" id="PF00512">
    <property type="entry name" value="HisKA"/>
    <property type="match status" value="1"/>
</dbReference>
<accession>A0A3P1C353</accession>
<dbReference type="InterPro" id="IPR005467">
    <property type="entry name" value="His_kinase_dom"/>
</dbReference>
<name>A0A3P1C353_9BACT</name>
<dbReference type="EMBL" id="RQJO01000007">
    <property type="protein sequence ID" value="RRB07679.1"/>
    <property type="molecule type" value="Genomic_DNA"/>
</dbReference>